<keyword evidence="3" id="KW-1185">Reference proteome</keyword>
<dbReference type="GO" id="GO:0003824">
    <property type="term" value="F:catalytic activity"/>
    <property type="evidence" value="ECO:0007669"/>
    <property type="project" value="InterPro"/>
</dbReference>
<name>A0A191WIN2_9MICO</name>
<dbReference type="KEGG" id="agy:ATC03_16750"/>
<dbReference type="SUPFAM" id="SSF52374">
    <property type="entry name" value="Nucleotidylyl transferase"/>
    <property type="match status" value="1"/>
</dbReference>
<evidence type="ECO:0000313" key="3">
    <source>
        <dbReference type="Proteomes" id="UP000078437"/>
    </source>
</evidence>
<dbReference type="InterPro" id="IPR027417">
    <property type="entry name" value="P-loop_NTPase"/>
</dbReference>
<evidence type="ECO:0000313" key="2">
    <source>
        <dbReference type="EMBL" id="ANJ28116.1"/>
    </source>
</evidence>
<dbReference type="AlphaFoldDB" id="A0A191WIN2"/>
<dbReference type="Gene3D" id="3.40.50.620">
    <property type="entry name" value="HUPs"/>
    <property type="match status" value="1"/>
</dbReference>
<dbReference type="InterPro" id="IPR004821">
    <property type="entry name" value="Cyt_trans-like"/>
</dbReference>
<gene>
    <name evidence="2" type="ORF">ATC03_16750</name>
</gene>
<dbReference type="PANTHER" id="PTHR37512:SF1">
    <property type="entry name" value="NADR_TTD14 AAA DOMAIN-CONTAINING PROTEIN"/>
    <property type="match status" value="1"/>
</dbReference>
<dbReference type="PANTHER" id="PTHR37512">
    <property type="entry name" value="TRIFUNCTIONAL NAD BIOSYNTHESIS/REGULATOR PROTEIN NADR"/>
    <property type="match status" value="1"/>
</dbReference>
<protein>
    <recommendedName>
        <fullName evidence="1">NadR/Ttd14 AAA domain-containing protein</fullName>
    </recommendedName>
</protein>
<dbReference type="NCBIfam" id="TIGR00125">
    <property type="entry name" value="cyt_tran_rel"/>
    <property type="match status" value="1"/>
</dbReference>
<dbReference type="InterPro" id="IPR052735">
    <property type="entry name" value="NAD_biosynth-regulator"/>
</dbReference>
<dbReference type="STRING" id="453304.ATC03_16750"/>
<dbReference type="Proteomes" id="UP000078437">
    <property type="component" value="Chromosome"/>
</dbReference>
<organism evidence="2 3">
    <name type="scientific">Agromyces aureus</name>
    <dbReference type="NCBI Taxonomy" id="453304"/>
    <lineage>
        <taxon>Bacteria</taxon>
        <taxon>Bacillati</taxon>
        <taxon>Actinomycetota</taxon>
        <taxon>Actinomycetes</taxon>
        <taxon>Micrococcales</taxon>
        <taxon>Microbacteriaceae</taxon>
        <taxon>Agromyces</taxon>
    </lineage>
</organism>
<proteinExistence type="predicted"/>
<dbReference type="RefSeq" id="WP_067879601.1">
    <property type="nucleotide sequence ID" value="NZ_CP013979.1"/>
</dbReference>
<dbReference type="Pfam" id="PF13521">
    <property type="entry name" value="AAA_28"/>
    <property type="match status" value="1"/>
</dbReference>
<evidence type="ECO:0000259" key="1">
    <source>
        <dbReference type="Pfam" id="PF13521"/>
    </source>
</evidence>
<sequence length="389" mass="42399">MTREPHGLIIGKFYPLHAGHLALIRYASQHAHRVTVLVMGSTFETMSLADRQRWVAAETAALGNVTVLGTRSDAPVEYDTAIAWEAHIASTVAALAAVTEAGVPPVTAVFSSEHYGDEFAARLGARHVVFDTSREAASVSGTMIRGDLAGQWARVAASARLDLATRVIVVGAESTGSTTLSRALVEHYRARGFERMPHVEEYGRQFTYDLHARAVAAAGHDVSMDDLVWLPEHFAEIAARQTELENEAALASPLVIADTDALATELWERRYLGSTSPETHRAGVDGLPRRDVYLVTDHVGVPFEQDGWRDGEHVRAAMTGWFVEELTRRGHSWVLLRGEHAERLRYATRLVDQLWRRNSSFGQAPWADRTVLAAAPAPAAAAGAASAVE</sequence>
<reference evidence="3" key="2">
    <citation type="submission" date="2016-01" db="EMBL/GenBank/DDBJ databases">
        <title>Complete genome sequence of Agromyces aureus AR33T and comparison with related organisms.</title>
        <authorList>
            <person name="Corretto E."/>
            <person name="Antonielli L."/>
            <person name="Sessitsch A."/>
            <person name="Brader G."/>
        </authorList>
    </citation>
    <scope>NUCLEOTIDE SEQUENCE [LARGE SCALE GENOMIC DNA]</scope>
    <source>
        <strain evidence="3">AR33</strain>
    </source>
</reference>
<dbReference type="OrthoDB" id="3249147at2"/>
<dbReference type="InterPro" id="IPR014729">
    <property type="entry name" value="Rossmann-like_a/b/a_fold"/>
</dbReference>
<accession>A0A191WIN2</accession>
<dbReference type="Gene3D" id="3.40.50.300">
    <property type="entry name" value="P-loop containing nucleotide triphosphate hydrolases"/>
    <property type="match status" value="1"/>
</dbReference>
<dbReference type="InterPro" id="IPR038727">
    <property type="entry name" value="NadR/Ttd14_AAA_dom"/>
</dbReference>
<feature type="domain" description="NadR/Ttd14 AAA" evidence="1">
    <location>
        <begin position="166"/>
        <end position="343"/>
    </location>
</feature>
<reference evidence="2 3" key="1">
    <citation type="journal article" date="2016" name="Int. J. Syst. Evol. Microbiol.">
        <title>Agromyces aureus sp. nov., isolated from the rhizosphere of Salix caprea L. grown in a heavy-metal-contaminated soil.</title>
        <authorList>
            <person name="Corretto E."/>
            <person name="Antonielli L."/>
            <person name="Sessitsch A."/>
            <person name="Compant S."/>
            <person name="Gorfer M."/>
            <person name="Kuffner M."/>
            <person name="Brader G."/>
        </authorList>
    </citation>
    <scope>NUCLEOTIDE SEQUENCE [LARGE SCALE GENOMIC DNA]</scope>
    <source>
        <strain evidence="2 3">AR33</strain>
    </source>
</reference>
<dbReference type="EMBL" id="CP013979">
    <property type="protein sequence ID" value="ANJ28116.1"/>
    <property type="molecule type" value="Genomic_DNA"/>
</dbReference>